<proteinExistence type="predicted"/>
<reference evidence="1" key="1">
    <citation type="submission" date="2014-05" db="EMBL/GenBank/DDBJ databases">
        <authorList>
            <person name="Chronopoulou M."/>
        </authorList>
    </citation>
    <scope>NUCLEOTIDE SEQUENCE</scope>
    <source>
        <tissue evidence="1">Whole organism</tissue>
    </source>
</reference>
<dbReference type="AlphaFoldDB" id="A0A0K2T8X9"/>
<protein>
    <submittedName>
        <fullName evidence="1">Uncharacterized protein</fullName>
    </submittedName>
</protein>
<dbReference type="EMBL" id="HACA01005194">
    <property type="protein sequence ID" value="CDW22555.1"/>
    <property type="molecule type" value="Transcribed_RNA"/>
</dbReference>
<accession>A0A0K2T8X9</accession>
<sequence length="54" mass="5947">MCISLSSSFHPLKHGRRHAFIDNGNAGPKFFVSNQIPLGQTKSDRSGCISPFQE</sequence>
<organism evidence="1">
    <name type="scientific">Lepeophtheirus salmonis</name>
    <name type="common">Salmon louse</name>
    <name type="synonym">Caligus salmonis</name>
    <dbReference type="NCBI Taxonomy" id="72036"/>
    <lineage>
        <taxon>Eukaryota</taxon>
        <taxon>Metazoa</taxon>
        <taxon>Ecdysozoa</taxon>
        <taxon>Arthropoda</taxon>
        <taxon>Crustacea</taxon>
        <taxon>Multicrustacea</taxon>
        <taxon>Hexanauplia</taxon>
        <taxon>Copepoda</taxon>
        <taxon>Siphonostomatoida</taxon>
        <taxon>Caligidae</taxon>
        <taxon>Lepeophtheirus</taxon>
    </lineage>
</organism>
<evidence type="ECO:0000313" key="1">
    <source>
        <dbReference type="EMBL" id="CDW22554.1"/>
    </source>
</evidence>
<dbReference type="EMBL" id="HACA01005193">
    <property type="protein sequence ID" value="CDW22554.1"/>
    <property type="molecule type" value="Transcribed_RNA"/>
</dbReference>
<name>A0A0K2T8X9_LEPSM</name>